<dbReference type="PRINTS" id="PR00038">
    <property type="entry name" value="HTHLUXR"/>
</dbReference>
<evidence type="ECO:0000256" key="2">
    <source>
        <dbReference type="ARBA" id="ARBA00023125"/>
    </source>
</evidence>
<dbReference type="SUPFAM" id="SSF46894">
    <property type="entry name" value="C-terminal effector domain of the bipartite response regulators"/>
    <property type="match status" value="1"/>
</dbReference>
<gene>
    <name evidence="6" type="ORF">S12H4_10438</name>
</gene>
<keyword evidence="1" id="KW-0805">Transcription regulation</keyword>
<dbReference type="GO" id="GO:0006355">
    <property type="term" value="P:regulation of DNA-templated transcription"/>
    <property type="evidence" value="ECO:0007669"/>
    <property type="project" value="InterPro"/>
</dbReference>
<reference evidence="6" key="1">
    <citation type="journal article" date="2014" name="Front. Microbiol.">
        <title>High frequency of phylogenetically diverse reductive dehalogenase-homologous genes in deep subseafloor sedimentary metagenomes.</title>
        <authorList>
            <person name="Kawai M."/>
            <person name="Futagami T."/>
            <person name="Toyoda A."/>
            <person name="Takaki Y."/>
            <person name="Nishi S."/>
            <person name="Hori S."/>
            <person name="Arai W."/>
            <person name="Tsubouchi T."/>
            <person name="Morono Y."/>
            <person name="Uchiyama I."/>
            <person name="Ito T."/>
            <person name="Fujiyama A."/>
            <person name="Inagaki F."/>
            <person name="Takami H."/>
        </authorList>
    </citation>
    <scope>NUCLEOTIDE SEQUENCE</scope>
    <source>
        <strain evidence="6">Expedition CK06-06</strain>
    </source>
</reference>
<proteinExistence type="predicted"/>
<evidence type="ECO:0000259" key="5">
    <source>
        <dbReference type="PROSITE" id="PS50043"/>
    </source>
</evidence>
<organism evidence="6">
    <name type="scientific">marine sediment metagenome</name>
    <dbReference type="NCBI Taxonomy" id="412755"/>
    <lineage>
        <taxon>unclassified sequences</taxon>
        <taxon>metagenomes</taxon>
        <taxon>ecological metagenomes</taxon>
    </lineage>
</organism>
<dbReference type="Pfam" id="PF00196">
    <property type="entry name" value="GerE"/>
    <property type="match status" value="1"/>
</dbReference>
<keyword evidence="2" id="KW-0238">DNA-binding</keyword>
<evidence type="ECO:0000256" key="1">
    <source>
        <dbReference type="ARBA" id="ARBA00023015"/>
    </source>
</evidence>
<protein>
    <recommendedName>
        <fullName evidence="5">HTH luxR-type domain-containing protein</fullName>
    </recommendedName>
</protein>
<dbReference type="CDD" id="cd06170">
    <property type="entry name" value="LuxR_C_like"/>
    <property type="match status" value="1"/>
</dbReference>
<dbReference type="AlphaFoldDB" id="X1Q4B8"/>
<feature type="domain" description="HTH luxR-type" evidence="5">
    <location>
        <begin position="38"/>
        <end position="89"/>
    </location>
</feature>
<dbReference type="EMBL" id="BARW01004463">
    <property type="protein sequence ID" value="GAI63367.1"/>
    <property type="molecule type" value="Genomic_DNA"/>
</dbReference>
<comment type="caution">
    <text evidence="6">The sequence shown here is derived from an EMBL/GenBank/DDBJ whole genome shotgun (WGS) entry which is preliminary data.</text>
</comment>
<name>X1Q4B8_9ZZZZ</name>
<evidence type="ECO:0000256" key="4">
    <source>
        <dbReference type="SAM" id="MobiDB-lite"/>
    </source>
</evidence>
<dbReference type="PROSITE" id="PS50043">
    <property type="entry name" value="HTH_LUXR_2"/>
    <property type="match status" value="1"/>
</dbReference>
<dbReference type="PANTHER" id="PTHR44688">
    <property type="entry name" value="DNA-BINDING TRANSCRIPTIONAL ACTIVATOR DEVR_DOSR"/>
    <property type="match status" value="1"/>
</dbReference>
<evidence type="ECO:0000256" key="3">
    <source>
        <dbReference type="ARBA" id="ARBA00023163"/>
    </source>
</evidence>
<keyword evidence="3" id="KW-0804">Transcription</keyword>
<accession>X1Q4B8</accession>
<dbReference type="PROSITE" id="PS00622">
    <property type="entry name" value="HTH_LUXR_1"/>
    <property type="match status" value="1"/>
</dbReference>
<dbReference type="InterPro" id="IPR000792">
    <property type="entry name" value="Tscrpt_reg_LuxR_C"/>
</dbReference>
<dbReference type="PANTHER" id="PTHR44688:SF16">
    <property type="entry name" value="DNA-BINDING TRANSCRIPTIONAL ACTIVATOR DEVR_DOSR"/>
    <property type="match status" value="1"/>
</dbReference>
<dbReference type="InterPro" id="IPR036388">
    <property type="entry name" value="WH-like_DNA-bd_sf"/>
</dbReference>
<feature type="region of interest" description="Disordered" evidence="4">
    <location>
        <begin position="1"/>
        <end position="20"/>
    </location>
</feature>
<sequence length="89" mass="10495">MALPLQQKKKDKRRNIDPRHSFYGPLDVTLLSEKHWAYLQRRYHAGPRELQVAKLTCRGLTNEDIAHELKMKTGTVKTHLRNIFNKTRS</sequence>
<dbReference type="GO" id="GO:0003677">
    <property type="term" value="F:DNA binding"/>
    <property type="evidence" value="ECO:0007669"/>
    <property type="project" value="UniProtKB-KW"/>
</dbReference>
<dbReference type="InterPro" id="IPR016032">
    <property type="entry name" value="Sig_transdc_resp-reg_C-effctor"/>
</dbReference>
<feature type="non-terminal residue" evidence="6">
    <location>
        <position position="89"/>
    </location>
</feature>
<dbReference type="SMART" id="SM00421">
    <property type="entry name" value="HTH_LUXR"/>
    <property type="match status" value="1"/>
</dbReference>
<evidence type="ECO:0000313" key="6">
    <source>
        <dbReference type="EMBL" id="GAI63367.1"/>
    </source>
</evidence>
<dbReference type="Gene3D" id="1.10.10.10">
    <property type="entry name" value="Winged helix-like DNA-binding domain superfamily/Winged helix DNA-binding domain"/>
    <property type="match status" value="1"/>
</dbReference>